<comment type="subunit">
    <text evidence="6">Forms polymers.</text>
</comment>
<evidence type="ECO:0000256" key="2">
    <source>
        <dbReference type="ARBA" id="ARBA00022741"/>
    </source>
</evidence>
<dbReference type="NCBIfam" id="NF010539">
    <property type="entry name" value="PRK13927.1"/>
    <property type="match status" value="1"/>
</dbReference>
<dbReference type="Pfam" id="PF06723">
    <property type="entry name" value="MreB_Mbl"/>
    <property type="match status" value="1"/>
</dbReference>
<dbReference type="InterPro" id="IPR056546">
    <property type="entry name" value="MreB_MamK-like"/>
</dbReference>
<comment type="caution">
    <text evidence="7">The sequence shown here is derived from an EMBL/GenBank/DDBJ whole genome shotgun (WGS) entry which is preliminary data.</text>
</comment>
<dbReference type="RefSeq" id="WP_281834402.1">
    <property type="nucleotide sequence ID" value="NZ_BSDY01000005.1"/>
</dbReference>
<dbReference type="GO" id="GO:0008360">
    <property type="term" value="P:regulation of cell shape"/>
    <property type="evidence" value="ECO:0007669"/>
    <property type="project" value="UniProtKB-UniRule"/>
</dbReference>
<comment type="subcellular location">
    <subcellularLocation>
        <location evidence="6">Cytoplasm</location>
    </subcellularLocation>
    <text evidence="6">Membrane-associated.</text>
</comment>
<proteinExistence type="inferred from homology"/>
<dbReference type="SUPFAM" id="SSF53067">
    <property type="entry name" value="Actin-like ATPase domain"/>
    <property type="match status" value="2"/>
</dbReference>
<dbReference type="CDD" id="cd10225">
    <property type="entry name" value="ASKHA_NBD_MreB-like"/>
    <property type="match status" value="1"/>
</dbReference>
<dbReference type="GO" id="GO:0005737">
    <property type="term" value="C:cytoplasm"/>
    <property type="evidence" value="ECO:0007669"/>
    <property type="project" value="UniProtKB-SubCell"/>
</dbReference>
<evidence type="ECO:0000256" key="1">
    <source>
        <dbReference type="ARBA" id="ARBA00022490"/>
    </source>
</evidence>
<protein>
    <recommendedName>
        <fullName evidence="6">Cell shape-determining protein MreB</fullName>
    </recommendedName>
</protein>
<dbReference type="NCBIfam" id="TIGR00904">
    <property type="entry name" value="mreB"/>
    <property type="match status" value="1"/>
</dbReference>
<evidence type="ECO:0000313" key="7">
    <source>
        <dbReference type="EMBL" id="GLI55730.1"/>
    </source>
</evidence>
<accession>A0A9W6LNA9</accession>
<evidence type="ECO:0000313" key="8">
    <source>
        <dbReference type="Proteomes" id="UP001144471"/>
    </source>
</evidence>
<dbReference type="PRINTS" id="PR01652">
    <property type="entry name" value="SHAPEPROTEIN"/>
</dbReference>
<evidence type="ECO:0000256" key="5">
    <source>
        <dbReference type="ARBA" id="ARBA00023458"/>
    </source>
</evidence>
<feature type="binding site" evidence="6">
    <location>
        <begin position="167"/>
        <end position="169"/>
    </location>
    <ligand>
        <name>ATP</name>
        <dbReference type="ChEBI" id="CHEBI:30616"/>
    </ligand>
</feature>
<evidence type="ECO:0000256" key="6">
    <source>
        <dbReference type="HAMAP-Rule" id="MF_02207"/>
    </source>
</evidence>
<dbReference type="Gene3D" id="3.30.420.40">
    <property type="match status" value="2"/>
</dbReference>
<dbReference type="GO" id="GO:0005524">
    <property type="term" value="F:ATP binding"/>
    <property type="evidence" value="ECO:0007669"/>
    <property type="project" value="UniProtKB-KW"/>
</dbReference>
<keyword evidence="8" id="KW-1185">Reference proteome</keyword>
<comment type="similarity">
    <text evidence="5 6">Belongs to the FtsA/MreB family.</text>
</comment>
<evidence type="ECO:0000256" key="4">
    <source>
        <dbReference type="ARBA" id="ARBA00022960"/>
    </source>
</evidence>
<keyword evidence="4 6" id="KW-0133">Cell shape</keyword>
<dbReference type="PANTHER" id="PTHR42749">
    <property type="entry name" value="CELL SHAPE-DETERMINING PROTEIN MREB"/>
    <property type="match status" value="1"/>
</dbReference>
<keyword evidence="3 6" id="KW-0067">ATP-binding</keyword>
<feature type="binding site" evidence="6">
    <location>
        <begin position="23"/>
        <end position="25"/>
    </location>
    <ligand>
        <name>ATP</name>
        <dbReference type="ChEBI" id="CHEBI:30616"/>
    </ligand>
</feature>
<comment type="function">
    <text evidence="6">Forms membrane-associated dynamic filaments that are essential for cell shape determination. Acts by regulating cell wall synthesis and cell elongation, and thus cell shape. A feedback loop between cell geometry and MreB localization may maintain elongated cell shape by targeting cell wall growth to regions of negative cell wall curvature.</text>
</comment>
<feature type="binding site" evidence="6">
    <location>
        <begin position="215"/>
        <end position="218"/>
    </location>
    <ligand>
        <name>ATP</name>
        <dbReference type="ChEBI" id="CHEBI:30616"/>
    </ligand>
</feature>
<reference evidence="7" key="1">
    <citation type="submission" date="2022-12" db="EMBL/GenBank/DDBJ databases">
        <title>Reference genome sequencing for broad-spectrum identification of bacterial and archaeal isolates by mass spectrometry.</title>
        <authorList>
            <person name="Sekiguchi Y."/>
            <person name="Tourlousse D.M."/>
        </authorList>
    </citation>
    <scope>NUCLEOTIDE SEQUENCE</scope>
    <source>
        <strain evidence="7">10succ1</strain>
    </source>
</reference>
<dbReference type="EMBL" id="BSDY01000005">
    <property type="protein sequence ID" value="GLI55730.1"/>
    <property type="molecule type" value="Genomic_DNA"/>
</dbReference>
<sequence>MLKKKMNKVFGMFSEDLGIDLGTANTLVCVKNKGVVLNEPSVVAVRQRTKEIYEVGEQAKKMIGRTPASISAIRPLKNGVIADYEVTEKMLREFYKKVHKRKFLTNPRVVICVPAGVTQVEKRAVIDVTREAGAREAYLIEEPMAAAIGAGLDIFEPEGNLIVDIGGGTTEIAVISLGGIVKTSSLRVAGDKFDNAIVQYVRQKHSLLIGDRTAEEIKINVGTAIELEEELSIEISGRNVLNGLPKNVVIRSTEIREALEELMHQIIEEIKVILEKTPPELSADIKRKGLVLAGGGAMIRGLDRKIANALHINVTITEEPLNAVVRGIEELLKGFEMYREVIISPEIDY</sequence>
<dbReference type="AlphaFoldDB" id="A0A9W6LNA9"/>
<dbReference type="GO" id="GO:0000902">
    <property type="term" value="P:cell morphogenesis"/>
    <property type="evidence" value="ECO:0007669"/>
    <property type="project" value="InterPro"/>
</dbReference>
<dbReference type="PANTHER" id="PTHR42749:SF1">
    <property type="entry name" value="CELL SHAPE-DETERMINING PROTEIN MREB"/>
    <property type="match status" value="1"/>
</dbReference>
<dbReference type="InterPro" id="IPR043129">
    <property type="entry name" value="ATPase_NBD"/>
</dbReference>
<organism evidence="7 8">
    <name type="scientific">Propionigenium maris DSM 9537</name>
    <dbReference type="NCBI Taxonomy" id="1123000"/>
    <lineage>
        <taxon>Bacteria</taxon>
        <taxon>Fusobacteriati</taxon>
        <taxon>Fusobacteriota</taxon>
        <taxon>Fusobacteriia</taxon>
        <taxon>Fusobacteriales</taxon>
        <taxon>Fusobacteriaceae</taxon>
        <taxon>Propionigenium</taxon>
    </lineage>
</organism>
<keyword evidence="1 6" id="KW-0963">Cytoplasm</keyword>
<keyword evidence="2 6" id="KW-0547">Nucleotide-binding</keyword>
<evidence type="ECO:0000256" key="3">
    <source>
        <dbReference type="ARBA" id="ARBA00022840"/>
    </source>
</evidence>
<comment type="caution">
    <text evidence="6">Lacks conserved residue(s) required for the propagation of feature annotation.</text>
</comment>
<dbReference type="Proteomes" id="UP001144471">
    <property type="component" value="Unassembled WGS sequence"/>
</dbReference>
<dbReference type="HAMAP" id="MF_02207">
    <property type="entry name" value="MreB"/>
    <property type="match status" value="1"/>
</dbReference>
<gene>
    <name evidence="6" type="primary">mreB</name>
    <name evidence="7" type="ORF">PM10SUCC1_12440</name>
</gene>
<dbReference type="InterPro" id="IPR004753">
    <property type="entry name" value="MreB"/>
</dbReference>
<name>A0A9W6LNA9_9FUSO</name>